<dbReference type="Gene3D" id="3.40.50.10420">
    <property type="entry name" value="NagB/RpiA/CoA transferase-like"/>
    <property type="match status" value="1"/>
</dbReference>
<dbReference type="InterPro" id="IPR003741">
    <property type="entry name" value="LUD_dom"/>
</dbReference>
<name>A0ABU0YEV4_9GAMM</name>
<protein>
    <submittedName>
        <fullName evidence="3">Lactate utilization protein</fullName>
    </submittedName>
</protein>
<feature type="region of interest" description="Disordered" evidence="1">
    <location>
        <begin position="1"/>
        <end position="30"/>
    </location>
</feature>
<dbReference type="PANTHER" id="PTHR43682">
    <property type="entry name" value="LACTATE UTILIZATION PROTEIN C"/>
    <property type="match status" value="1"/>
</dbReference>
<proteinExistence type="predicted"/>
<dbReference type="SUPFAM" id="SSF100950">
    <property type="entry name" value="NagB/RpiA/CoA transferase-like"/>
    <property type="match status" value="1"/>
</dbReference>
<evidence type="ECO:0000313" key="3">
    <source>
        <dbReference type="EMBL" id="MDQ5770630.1"/>
    </source>
</evidence>
<dbReference type="EMBL" id="JAVFKN010000035">
    <property type="protein sequence ID" value="MDQ5770630.1"/>
    <property type="molecule type" value="Genomic_DNA"/>
</dbReference>
<feature type="domain" description="LUD" evidence="2">
    <location>
        <begin position="47"/>
        <end position="222"/>
    </location>
</feature>
<accession>A0ABU0YEV4</accession>
<organism evidence="3 4">
    <name type="scientific">Thiothrix subterranea</name>
    <dbReference type="NCBI Taxonomy" id="2735563"/>
    <lineage>
        <taxon>Bacteria</taxon>
        <taxon>Pseudomonadati</taxon>
        <taxon>Pseudomonadota</taxon>
        <taxon>Gammaproteobacteria</taxon>
        <taxon>Thiotrichales</taxon>
        <taxon>Thiotrichaceae</taxon>
        <taxon>Thiothrix</taxon>
    </lineage>
</organism>
<reference evidence="3 4" key="1">
    <citation type="submission" date="2023-08" db="EMBL/GenBank/DDBJ databases">
        <title>New molecular markers tilS and rpoB for phylogenetic and monitoring studies of the genus Thiothrix biodiversity.</title>
        <authorList>
            <person name="Ravin N.V."/>
            <person name="Smolyakov D."/>
            <person name="Markov N.D."/>
            <person name="Beletsky A.V."/>
            <person name="Mardanov A.V."/>
            <person name="Rudenko T.S."/>
            <person name="Grabovich M.Y."/>
        </authorList>
    </citation>
    <scope>NUCLEOTIDE SEQUENCE [LARGE SCALE GENOMIC DNA]</scope>
    <source>
        <strain evidence="3 4">H33</strain>
    </source>
</reference>
<dbReference type="InterPro" id="IPR037171">
    <property type="entry name" value="NagB/RpiA_transferase-like"/>
</dbReference>
<dbReference type="PANTHER" id="PTHR43682:SF1">
    <property type="entry name" value="LACTATE UTILIZATION PROTEIN C"/>
    <property type="match status" value="1"/>
</dbReference>
<gene>
    <name evidence="3" type="ORF">RCC75_19030</name>
</gene>
<evidence type="ECO:0000313" key="4">
    <source>
        <dbReference type="Proteomes" id="UP001223336"/>
    </source>
</evidence>
<keyword evidence="4" id="KW-1185">Reference proteome</keyword>
<evidence type="ECO:0000256" key="1">
    <source>
        <dbReference type="SAM" id="MobiDB-lite"/>
    </source>
</evidence>
<dbReference type="Pfam" id="PF02589">
    <property type="entry name" value="LUD_dom"/>
    <property type="match status" value="1"/>
</dbReference>
<dbReference type="RefSeq" id="WP_308136314.1">
    <property type="nucleotide sequence ID" value="NZ_JAVFKN010000035.1"/>
</dbReference>
<sequence length="222" mass="24195">MSNTARANILARLKETPPQPSHTSYSSPDKGRLGGVSYAWDTAERVRRFTERMVAVRAEVHHATPETWLDVVSQVCAAKGLSNLLVSPETVLGKQIHAQAERFPALKTYDQPIESWKQELFYGIDAAFTGTYGGIAETGTLIVMPSIDEPRLMSLVPPVHIALLEVDKLYTTFAEAVQVQGWVQAGMPTNALLISGPSKSADIEQTLAYGVHGPKELVVVLV</sequence>
<dbReference type="InterPro" id="IPR024185">
    <property type="entry name" value="FTHF_cligase-like_sf"/>
</dbReference>
<dbReference type="Proteomes" id="UP001223336">
    <property type="component" value="Unassembled WGS sequence"/>
</dbReference>
<comment type="caution">
    <text evidence="3">The sequence shown here is derived from an EMBL/GenBank/DDBJ whole genome shotgun (WGS) entry which is preliminary data.</text>
</comment>
<evidence type="ECO:0000259" key="2">
    <source>
        <dbReference type="Pfam" id="PF02589"/>
    </source>
</evidence>